<name>Q021J5_SOLUE</name>
<keyword evidence="4" id="KW-0788">Thiol protease</keyword>
<dbReference type="eggNOG" id="COG0791">
    <property type="taxonomic scope" value="Bacteria"/>
</dbReference>
<proteinExistence type="inferred from homology"/>
<dbReference type="OrthoDB" id="9813368at2"/>
<reference evidence="7" key="1">
    <citation type="submission" date="2006-10" db="EMBL/GenBank/DDBJ databases">
        <title>Complete sequence of Solibacter usitatus Ellin6076.</title>
        <authorList>
            <consortium name="US DOE Joint Genome Institute"/>
            <person name="Copeland A."/>
            <person name="Lucas S."/>
            <person name="Lapidus A."/>
            <person name="Barry K."/>
            <person name="Detter J.C."/>
            <person name="Glavina del Rio T."/>
            <person name="Hammon N."/>
            <person name="Israni S."/>
            <person name="Dalin E."/>
            <person name="Tice H."/>
            <person name="Pitluck S."/>
            <person name="Thompson L.S."/>
            <person name="Brettin T."/>
            <person name="Bruce D."/>
            <person name="Han C."/>
            <person name="Tapia R."/>
            <person name="Gilna P."/>
            <person name="Schmutz J."/>
            <person name="Larimer F."/>
            <person name="Land M."/>
            <person name="Hauser L."/>
            <person name="Kyrpides N."/>
            <person name="Mikhailova N."/>
            <person name="Janssen P.H."/>
            <person name="Kuske C.R."/>
            <person name="Richardson P."/>
        </authorList>
    </citation>
    <scope>NUCLEOTIDE SEQUENCE</scope>
    <source>
        <strain evidence="7">Ellin6076</strain>
    </source>
</reference>
<dbReference type="PROSITE" id="PS51935">
    <property type="entry name" value="NLPC_P60"/>
    <property type="match status" value="1"/>
</dbReference>
<feature type="chain" id="PRO_5004163091" evidence="5">
    <location>
        <begin position="18"/>
        <end position="277"/>
    </location>
</feature>
<keyword evidence="3" id="KW-0378">Hydrolase</keyword>
<evidence type="ECO:0000259" key="6">
    <source>
        <dbReference type="PROSITE" id="PS51935"/>
    </source>
</evidence>
<dbReference type="Gene3D" id="2.30.30.40">
    <property type="entry name" value="SH3 Domains"/>
    <property type="match status" value="2"/>
</dbReference>
<comment type="similarity">
    <text evidence="1">Belongs to the peptidase C40 family.</text>
</comment>
<keyword evidence="5" id="KW-0732">Signal</keyword>
<dbReference type="Gene3D" id="3.90.1720.10">
    <property type="entry name" value="endopeptidase domain like (from Nostoc punctiforme)"/>
    <property type="match status" value="1"/>
</dbReference>
<dbReference type="EMBL" id="CP000473">
    <property type="protein sequence ID" value="ABJ84394.1"/>
    <property type="molecule type" value="Genomic_DNA"/>
</dbReference>
<dbReference type="InterPro" id="IPR051202">
    <property type="entry name" value="Peptidase_C40"/>
</dbReference>
<dbReference type="PANTHER" id="PTHR47053">
    <property type="entry name" value="MUREIN DD-ENDOPEPTIDASE MEPH-RELATED"/>
    <property type="match status" value="1"/>
</dbReference>
<dbReference type="PANTHER" id="PTHR47053:SF1">
    <property type="entry name" value="MUREIN DD-ENDOPEPTIDASE MEPH-RELATED"/>
    <property type="match status" value="1"/>
</dbReference>
<dbReference type="InterPro" id="IPR000064">
    <property type="entry name" value="NLP_P60_dom"/>
</dbReference>
<dbReference type="GO" id="GO:0006508">
    <property type="term" value="P:proteolysis"/>
    <property type="evidence" value="ECO:0007669"/>
    <property type="project" value="UniProtKB-KW"/>
</dbReference>
<feature type="signal peptide" evidence="5">
    <location>
        <begin position="1"/>
        <end position="17"/>
    </location>
</feature>
<evidence type="ECO:0000256" key="3">
    <source>
        <dbReference type="ARBA" id="ARBA00022801"/>
    </source>
</evidence>
<dbReference type="MEROPS" id="C40.009"/>
<gene>
    <name evidence="7" type="ordered locus">Acid_3421</name>
</gene>
<dbReference type="STRING" id="234267.Acid_3421"/>
<dbReference type="InterPro" id="IPR038765">
    <property type="entry name" value="Papain-like_cys_pep_sf"/>
</dbReference>
<evidence type="ECO:0000256" key="2">
    <source>
        <dbReference type="ARBA" id="ARBA00022670"/>
    </source>
</evidence>
<feature type="domain" description="NlpC/P60" evidence="6">
    <location>
        <begin position="152"/>
        <end position="277"/>
    </location>
</feature>
<dbReference type="Pfam" id="PF18348">
    <property type="entry name" value="SH3_16"/>
    <property type="match status" value="1"/>
</dbReference>
<dbReference type="InParanoid" id="Q021J5"/>
<dbReference type="AlphaFoldDB" id="Q021J5"/>
<evidence type="ECO:0000313" key="7">
    <source>
        <dbReference type="EMBL" id="ABJ84394.1"/>
    </source>
</evidence>
<dbReference type="SUPFAM" id="SSF54001">
    <property type="entry name" value="Cysteine proteinases"/>
    <property type="match status" value="1"/>
</dbReference>
<sequence precursor="true">MPGIAALALFAAALPNAVVLQPVANMYSRPSADADVVSQAIYGANVNLIEEKDGWAHIRTADDYTGWTPLSALLPGKAYATSGRVGEVQSLFAHIYREASVTRHAPLVTVPFEVKLEVLTEPKEDTRWFQVRLPDDRAGWIQAGDISLAPKTMSISETLEFSKRFLGLPYTWGGTSSYGYDCSGFSQMLGRRRGVNMPRDAQPQAEWSGVAPVDRKDLQAGDLLYFGSSEKKITHTGIYMGDGKFINATTHLTPMIRIDDLNDAYWTKLLVAARRVK</sequence>
<dbReference type="GO" id="GO:0008234">
    <property type="term" value="F:cysteine-type peptidase activity"/>
    <property type="evidence" value="ECO:0007669"/>
    <property type="project" value="UniProtKB-KW"/>
</dbReference>
<keyword evidence="2" id="KW-0645">Protease</keyword>
<dbReference type="HOGENOM" id="CLU_016043_13_2_0"/>
<dbReference type="Pfam" id="PF00877">
    <property type="entry name" value="NLPC_P60"/>
    <property type="match status" value="1"/>
</dbReference>
<evidence type="ECO:0000256" key="5">
    <source>
        <dbReference type="SAM" id="SignalP"/>
    </source>
</evidence>
<accession>Q021J5</accession>
<organism evidence="7">
    <name type="scientific">Solibacter usitatus (strain Ellin6076)</name>
    <dbReference type="NCBI Taxonomy" id="234267"/>
    <lineage>
        <taxon>Bacteria</taxon>
        <taxon>Pseudomonadati</taxon>
        <taxon>Acidobacteriota</taxon>
        <taxon>Terriglobia</taxon>
        <taxon>Bryobacterales</taxon>
        <taxon>Solibacteraceae</taxon>
        <taxon>Candidatus Solibacter</taxon>
    </lineage>
</organism>
<evidence type="ECO:0000256" key="4">
    <source>
        <dbReference type="ARBA" id="ARBA00022807"/>
    </source>
</evidence>
<dbReference type="KEGG" id="sus:Acid_3421"/>
<dbReference type="InterPro" id="IPR041382">
    <property type="entry name" value="SH3_16"/>
</dbReference>
<protein>
    <submittedName>
        <fullName evidence="7">NLP/P60 protein</fullName>
    </submittedName>
</protein>
<evidence type="ECO:0000256" key="1">
    <source>
        <dbReference type="ARBA" id="ARBA00007074"/>
    </source>
</evidence>